<dbReference type="SUPFAM" id="SSF51126">
    <property type="entry name" value="Pectin lyase-like"/>
    <property type="match status" value="1"/>
</dbReference>
<proteinExistence type="predicted"/>
<keyword evidence="3" id="KW-1185">Reference proteome</keyword>
<protein>
    <recommendedName>
        <fullName evidence="4">DUF1565 domain-containing protein</fullName>
    </recommendedName>
</protein>
<accession>A0A176ZHJ9</accession>
<organism evidence="2 3">
    <name type="scientific">Bradyrhizobium neotropicale</name>
    <dbReference type="NCBI Taxonomy" id="1497615"/>
    <lineage>
        <taxon>Bacteria</taxon>
        <taxon>Pseudomonadati</taxon>
        <taxon>Pseudomonadota</taxon>
        <taxon>Alphaproteobacteria</taxon>
        <taxon>Hyphomicrobiales</taxon>
        <taxon>Nitrobacteraceae</taxon>
        <taxon>Bradyrhizobium</taxon>
    </lineage>
</organism>
<dbReference type="GeneID" id="32584405"/>
<evidence type="ECO:0000256" key="1">
    <source>
        <dbReference type="SAM" id="SignalP"/>
    </source>
</evidence>
<dbReference type="RefSeq" id="WP_063676862.1">
    <property type="nucleotide sequence ID" value="NZ_LSEF01000025.1"/>
</dbReference>
<evidence type="ECO:0008006" key="4">
    <source>
        <dbReference type="Google" id="ProtNLM"/>
    </source>
</evidence>
<dbReference type="InterPro" id="IPR011050">
    <property type="entry name" value="Pectin_lyase_fold/virulence"/>
</dbReference>
<comment type="caution">
    <text evidence="2">The sequence shown here is derived from an EMBL/GenBank/DDBJ whole genome shotgun (WGS) entry which is preliminary data.</text>
</comment>
<keyword evidence="1" id="KW-0732">Signal</keyword>
<evidence type="ECO:0000313" key="2">
    <source>
        <dbReference type="EMBL" id="OAF19342.1"/>
    </source>
</evidence>
<gene>
    <name evidence="2" type="ORF">AXW67_36780</name>
</gene>
<evidence type="ECO:0000313" key="3">
    <source>
        <dbReference type="Proteomes" id="UP000077173"/>
    </source>
</evidence>
<dbReference type="Proteomes" id="UP000077173">
    <property type="component" value="Unassembled WGS sequence"/>
</dbReference>
<name>A0A176ZHJ9_9BRAD</name>
<reference evidence="2 3" key="1">
    <citation type="submission" date="2016-02" db="EMBL/GenBank/DDBJ databases">
        <title>Draft genome sequence of the strain BR 10247T Bradyrhizobium neotropicale isolated from nodules of Centrolobium paraense.</title>
        <authorList>
            <person name="Simoes-Araujo J.L."/>
            <person name="Barauna A.C."/>
            <person name="Silva K."/>
            <person name="Zilli J.E."/>
        </authorList>
    </citation>
    <scope>NUCLEOTIDE SEQUENCE [LARGE SCALE GENOMIC DNA]</scope>
    <source>
        <strain evidence="2 3">BR 10247</strain>
    </source>
</reference>
<feature type="chain" id="PRO_5008055953" description="DUF1565 domain-containing protein" evidence="1">
    <location>
        <begin position="21"/>
        <end position="541"/>
    </location>
</feature>
<dbReference type="AlphaFoldDB" id="A0A176ZHJ9"/>
<dbReference type="EMBL" id="LSEF01000025">
    <property type="protein sequence ID" value="OAF19342.1"/>
    <property type="molecule type" value="Genomic_DNA"/>
</dbReference>
<sequence>MMKKFLLLDFALSLSLLAVAAYARNSPPANTVATSRPFTPLHLYYISPSGDDSNNGLTPATAWATPKHAVACGDVLIVAAGNYDRGQFGRASFGSDYGNFGPVSNCPSTTGGIDGTGGIYFAILLCAGPDVMSCRVDGGSGPAFDIGQGNWAVEGFWATQNTDAERACFGSLGTATGTTWHHVAFINNIASTCDLAGFSTGNIGIENAGVDQTAIVGGIVFDGANSLGPYQLCGSALSLMPTGSTDTSAGTHVYVSQNFIYRSTNATGPTECRASADPHPHSDGNAIIFDTLAANSYPGQGVVANNVMWANGNACFQAFPQTAAGWTDRAPIHVFNNTCYNNNQDSRAHCAGELYLHGVYPTEGGIYNVAKNIFLATVTSCGRGGYGPVVSAWVESANSATLTNSNVSISGNYIWNSHPPTTTTTGGSNTMVNIGRSEGTASWMFGTNTYENPGLTNPGNLPTEAPDCAGYATTVSCMNAKYDVSNLIKPTIATTSVGYQPPGTCTQDPYYPTWLKGVVHLHWDGTHLTEVDGLITKPCGL</sequence>
<feature type="signal peptide" evidence="1">
    <location>
        <begin position="1"/>
        <end position="20"/>
    </location>
</feature>